<organism evidence="9 10">
    <name type="scientific">Nakamurella alba</name>
    <dbReference type="NCBI Taxonomy" id="2665158"/>
    <lineage>
        <taxon>Bacteria</taxon>
        <taxon>Bacillati</taxon>
        <taxon>Actinomycetota</taxon>
        <taxon>Actinomycetes</taxon>
        <taxon>Nakamurellales</taxon>
        <taxon>Nakamurellaceae</taxon>
        <taxon>Nakamurella</taxon>
    </lineage>
</organism>
<reference evidence="9 10" key="1">
    <citation type="submission" date="2019-11" db="EMBL/GenBank/DDBJ databases">
        <authorList>
            <person name="Jiang L.-Q."/>
        </authorList>
    </citation>
    <scope>NUCLEOTIDE SEQUENCE [LARGE SCALE GENOMIC DNA]</scope>
    <source>
        <strain evidence="9 10">YIM 132087</strain>
    </source>
</reference>
<comment type="caution">
    <text evidence="9">The sequence shown here is derived from an EMBL/GenBank/DDBJ whole genome shotgun (WGS) entry which is preliminary data.</text>
</comment>
<dbReference type="Gene3D" id="1.20.1250.20">
    <property type="entry name" value="MFS general substrate transporter like domains"/>
    <property type="match status" value="1"/>
</dbReference>
<feature type="transmembrane region" description="Helical" evidence="7">
    <location>
        <begin position="65"/>
        <end position="85"/>
    </location>
</feature>
<dbReference type="InterPro" id="IPR020846">
    <property type="entry name" value="MFS_dom"/>
</dbReference>
<evidence type="ECO:0000256" key="4">
    <source>
        <dbReference type="ARBA" id="ARBA00022692"/>
    </source>
</evidence>
<gene>
    <name evidence="9" type="ORF">GIS00_23825</name>
</gene>
<feature type="transmembrane region" description="Helical" evidence="7">
    <location>
        <begin position="236"/>
        <end position="257"/>
    </location>
</feature>
<keyword evidence="4 7" id="KW-0812">Transmembrane</keyword>
<protein>
    <submittedName>
        <fullName evidence="9">MFS transporter</fullName>
    </submittedName>
</protein>
<evidence type="ECO:0000256" key="1">
    <source>
        <dbReference type="ARBA" id="ARBA00004429"/>
    </source>
</evidence>
<feature type="transmembrane region" description="Helical" evidence="7">
    <location>
        <begin position="35"/>
        <end position="53"/>
    </location>
</feature>
<feature type="transmembrane region" description="Helical" evidence="7">
    <location>
        <begin position="303"/>
        <end position="320"/>
    </location>
</feature>
<evidence type="ECO:0000259" key="8">
    <source>
        <dbReference type="PROSITE" id="PS50850"/>
    </source>
</evidence>
<feature type="transmembrane region" description="Helical" evidence="7">
    <location>
        <begin position="122"/>
        <end position="141"/>
    </location>
</feature>
<evidence type="ECO:0000313" key="9">
    <source>
        <dbReference type="EMBL" id="MTD16969.1"/>
    </source>
</evidence>
<dbReference type="Proteomes" id="UP000460221">
    <property type="component" value="Unassembled WGS sequence"/>
</dbReference>
<name>A0A7K1FUE6_9ACTN</name>
<keyword evidence="6 7" id="KW-0472">Membrane</keyword>
<feature type="transmembrane region" description="Helical" evidence="7">
    <location>
        <begin position="97"/>
        <end position="116"/>
    </location>
</feature>
<dbReference type="InterPro" id="IPR036259">
    <property type="entry name" value="MFS_trans_sf"/>
</dbReference>
<evidence type="ECO:0000256" key="5">
    <source>
        <dbReference type="ARBA" id="ARBA00022989"/>
    </source>
</evidence>
<evidence type="ECO:0000313" key="10">
    <source>
        <dbReference type="Proteomes" id="UP000460221"/>
    </source>
</evidence>
<keyword evidence="3" id="KW-1003">Cell membrane</keyword>
<dbReference type="AlphaFoldDB" id="A0A7K1FUE6"/>
<feature type="transmembrane region" description="Helical" evidence="7">
    <location>
        <begin position="162"/>
        <end position="183"/>
    </location>
</feature>
<feature type="transmembrane region" description="Helical" evidence="7">
    <location>
        <begin position="189"/>
        <end position="207"/>
    </location>
</feature>
<dbReference type="Pfam" id="PF05977">
    <property type="entry name" value="MFS_3"/>
    <property type="match status" value="1"/>
</dbReference>
<evidence type="ECO:0000256" key="6">
    <source>
        <dbReference type="ARBA" id="ARBA00023136"/>
    </source>
</evidence>
<dbReference type="PROSITE" id="PS50850">
    <property type="entry name" value="MFS"/>
    <property type="match status" value="1"/>
</dbReference>
<accession>A0A7K1FUE6</accession>
<evidence type="ECO:0000256" key="2">
    <source>
        <dbReference type="ARBA" id="ARBA00022448"/>
    </source>
</evidence>
<feature type="transmembrane region" description="Helical" evidence="7">
    <location>
        <begin position="391"/>
        <end position="412"/>
    </location>
</feature>
<feature type="domain" description="Major facilitator superfamily (MFS) profile" evidence="8">
    <location>
        <begin position="27"/>
        <end position="417"/>
    </location>
</feature>
<keyword evidence="5 7" id="KW-1133">Transmembrane helix</keyword>
<keyword evidence="10" id="KW-1185">Reference proteome</keyword>
<sequence>MTAPETPESSDQPAAPKRRILPDTRPLAIPAYRRIFVSGVATTIGSAVTAVAVQQQIFDLTGDSAWVGISSAVALVPLVVLGLFGGAIADTYDRRKVLLITSTGIAVTSIALWLCAFSSAESVWVVMGLLAAQQGFFAVNMPTRSATLPRIVPRELVASANALNMSVFAVGVIVGPVLAGVLLPITGLPWLYFLDALTLIGALYAVIRLPSIPPTGDREGRAKVSEGLAYLRLRPLLLMTFVVDIIAMVCGMPRALFPQMAEDTFGGPPGGGAALGLLNAALAIGSLLGGLTGGWIQRVHRQGLAILAAIVLWGIAVTAFGLTSILWLAVFFLAVGGWADLVSAVYRSTLLQVEATDEMRGRLQGVFTVVVAGGPRLADLAHGLVASWTSTTVSVVGGGILCILLTVVAGWWGRSLRDYDSRTAHHPS</sequence>
<feature type="transmembrane region" description="Helical" evidence="7">
    <location>
        <begin position="277"/>
        <end position="296"/>
    </location>
</feature>
<dbReference type="PANTHER" id="PTHR23513">
    <property type="entry name" value="INTEGRAL MEMBRANE EFFLUX PROTEIN-RELATED"/>
    <property type="match status" value="1"/>
</dbReference>
<dbReference type="GO" id="GO:0005886">
    <property type="term" value="C:plasma membrane"/>
    <property type="evidence" value="ECO:0007669"/>
    <property type="project" value="UniProtKB-SubCell"/>
</dbReference>
<evidence type="ECO:0000256" key="7">
    <source>
        <dbReference type="SAM" id="Phobius"/>
    </source>
</evidence>
<dbReference type="CDD" id="cd06173">
    <property type="entry name" value="MFS_MefA_like"/>
    <property type="match status" value="1"/>
</dbReference>
<dbReference type="RefSeq" id="WP_322098369.1">
    <property type="nucleotide sequence ID" value="NZ_WLYK01000012.1"/>
</dbReference>
<dbReference type="EMBL" id="WLYK01000012">
    <property type="protein sequence ID" value="MTD16969.1"/>
    <property type="molecule type" value="Genomic_DNA"/>
</dbReference>
<dbReference type="InterPro" id="IPR010290">
    <property type="entry name" value="TM_effector"/>
</dbReference>
<proteinExistence type="predicted"/>
<dbReference type="PANTHER" id="PTHR23513:SF9">
    <property type="entry name" value="ENTEROBACTIN EXPORTER ENTS"/>
    <property type="match status" value="1"/>
</dbReference>
<comment type="subcellular location">
    <subcellularLocation>
        <location evidence="1">Cell inner membrane</location>
        <topology evidence="1">Multi-pass membrane protein</topology>
    </subcellularLocation>
</comment>
<dbReference type="SUPFAM" id="SSF103473">
    <property type="entry name" value="MFS general substrate transporter"/>
    <property type="match status" value="1"/>
</dbReference>
<dbReference type="GO" id="GO:0022857">
    <property type="term" value="F:transmembrane transporter activity"/>
    <property type="evidence" value="ECO:0007669"/>
    <property type="project" value="InterPro"/>
</dbReference>
<evidence type="ECO:0000256" key="3">
    <source>
        <dbReference type="ARBA" id="ARBA00022475"/>
    </source>
</evidence>
<keyword evidence="2" id="KW-0813">Transport</keyword>